<protein>
    <recommendedName>
        <fullName evidence="1">RiboL-PSP-HEPN domain-containing protein</fullName>
    </recommendedName>
</protein>
<evidence type="ECO:0000259" key="1">
    <source>
        <dbReference type="Pfam" id="PF18735"/>
    </source>
</evidence>
<feature type="domain" description="RiboL-PSP-HEPN" evidence="1">
    <location>
        <begin position="81"/>
        <end position="243"/>
    </location>
</feature>
<sequence>MGATKGWVMDALESRRDEWIRARLSSPDLEDDSEEWYLLGQDYDSYQDYLAVEAQFQDEEQQWLAENPHTTIYDTAISLLKEIQGEGKANASEIFIKMQIAYCVTILESCLCEMIKSVVLSHERYMVNAVRNIKELKDKAIPLTDLLENKGNTADKYVQEYLSSLLYHNITKVFEVYQAILQPGKRISINMGDVIKLTKLRHDIVHRNGKTVDGNDIPFKQGNLEKSIATVRVFLGDMKKIISDAIEKHDNDKVNDMPEDF</sequence>
<reference evidence="2 3" key="1">
    <citation type="submission" date="2018-12" db="EMBL/GenBank/DDBJ databases">
        <authorList>
            <consortium name="Pathogen Informatics"/>
        </authorList>
    </citation>
    <scope>NUCLEOTIDE SEQUENCE [LARGE SCALE GENOMIC DNA]</scope>
    <source>
        <strain evidence="2 3">NCTC13193</strain>
    </source>
</reference>
<dbReference type="Proteomes" id="UP000270487">
    <property type="component" value="Chromosome"/>
</dbReference>
<organism evidence="2 3">
    <name type="scientific">Serratia fonticola</name>
    <dbReference type="NCBI Taxonomy" id="47917"/>
    <lineage>
        <taxon>Bacteria</taxon>
        <taxon>Pseudomonadati</taxon>
        <taxon>Pseudomonadota</taxon>
        <taxon>Gammaproteobacteria</taxon>
        <taxon>Enterobacterales</taxon>
        <taxon>Yersiniaceae</taxon>
        <taxon>Serratia</taxon>
    </lineage>
</organism>
<evidence type="ECO:0000313" key="2">
    <source>
        <dbReference type="EMBL" id="VEI70855.1"/>
    </source>
</evidence>
<proteinExistence type="predicted"/>
<dbReference type="EMBL" id="LR134492">
    <property type="protein sequence ID" value="VEI70855.1"/>
    <property type="molecule type" value="Genomic_DNA"/>
</dbReference>
<dbReference type="InterPro" id="IPR041519">
    <property type="entry name" value="HEPN_RiboL-PSP"/>
</dbReference>
<dbReference type="RefSeq" id="WP_141132310.1">
    <property type="nucleotide sequence ID" value="NZ_JBEGWX010000022.1"/>
</dbReference>
<name>A0A448SSV6_SERFO</name>
<gene>
    <name evidence="2" type="ORF">NCTC13193_03140</name>
</gene>
<dbReference type="Pfam" id="PF18735">
    <property type="entry name" value="HEPN_RiboL-PSP"/>
    <property type="match status" value="1"/>
</dbReference>
<accession>A0A448SSV6</accession>
<evidence type="ECO:0000313" key="3">
    <source>
        <dbReference type="Proteomes" id="UP000270487"/>
    </source>
</evidence>
<dbReference type="AlphaFoldDB" id="A0A448SSV6"/>